<protein>
    <submittedName>
        <fullName evidence="2">Uncharacterized protein</fullName>
    </submittedName>
</protein>
<dbReference type="EMBL" id="JASMQC010000049">
    <property type="protein sequence ID" value="KAK1929346.1"/>
    <property type="molecule type" value="Genomic_DNA"/>
</dbReference>
<comment type="caution">
    <text evidence="2">The sequence shown here is derived from an EMBL/GenBank/DDBJ whole genome shotgun (WGS) entry which is preliminary data.</text>
</comment>
<reference evidence="2" key="1">
    <citation type="submission" date="2023-08" db="EMBL/GenBank/DDBJ databases">
        <title>Reference Genome Resource for the Citrus Pathogen Phytophthora citrophthora.</title>
        <authorList>
            <person name="Moller H."/>
            <person name="Coetzee B."/>
            <person name="Rose L.J."/>
            <person name="Van Niekerk J.M."/>
        </authorList>
    </citation>
    <scope>NUCLEOTIDE SEQUENCE</scope>
    <source>
        <strain evidence="2">STE-U-9442</strain>
    </source>
</reference>
<evidence type="ECO:0000313" key="1">
    <source>
        <dbReference type="EMBL" id="KAK1929341.1"/>
    </source>
</evidence>
<evidence type="ECO:0000313" key="2">
    <source>
        <dbReference type="EMBL" id="KAK1929346.1"/>
    </source>
</evidence>
<dbReference type="AlphaFoldDB" id="A0AAD9LAK3"/>
<sequence>MLLYLTARRELTPVLTHCKERQKAFVLALIYLWRISSNRMRIAILAVIYRAARCSDADADALASFAESEDDAGFGDEEPETLLYDLLYYLIVFSEMWESPTPDKATLMNWYENSTMASDNFLSLPYYCLYTGSRERACQS</sequence>
<name>A0AAD9LAK3_9STRA</name>
<dbReference type="EMBL" id="JASMQC010000049">
    <property type="protein sequence ID" value="KAK1929341.1"/>
    <property type="molecule type" value="Genomic_DNA"/>
</dbReference>
<dbReference type="Proteomes" id="UP001259832">
    <property type="component" value="Unassembled WGS sequence"/>
</dbReference>
<keyword evidence="3" id="KW-1185">Reference proteome</keyword>
<organism evidence="2 3">
    <name type="scientific">Phytophthora citrophthora</name>
    <dbReference type="NCBI Taxonomy" id="4793"/>
    <lineage>
        <taxon>Eukaryota</taxon>
        <taxon>Sar</taxon>
        <taxon>Stramenopiles</taxon>
        <taxon>Oomycota</taxon>
        <taxon>Peronosporomycetes</taxon>
        <taxon>Peronosporales</taxon>
        <taxon>Peronosporaceae</taxon>
        <taxon>Phytophthora</taxon>
    </lineage>
</organism>
<gene>
    <name evidence="1" type="ORF">P3T76_015093</name>
    <name evidence="2" type="ORF">P3T76_015098</name>
</gene>
<evidence type="ECO:0000313" key="3">
    <source>
        <dbReference type="Proteomes" id="UP001259832"/>
    </source>
</evidence>
<accession>A0AAD9LAK3</accession>
<proteinExistence type="predicted"/>